<dbReference type="AlphaFoldDB" id="A0AAN6FYY8"/>
<dbReference type="InterPro" id="IPR052988">
    <property type="entry name" value="Oryzine_lactonohydrolase"/>
</dbReference>
<dbReference type="PANTHER" id="PTHR47064:SF2">
    <property type="entry name" value="SMP-30_GLUCONOLACTONASE_LRE-LIKE REGION DOMAIN-CONTAINING PROTEIN-RELATED"/>
    <property type="match status" value="1"/>
</dbReference>
<dbReference type="Gene3D" id="2.120.10.30">
    <property type="entry name" value="TolB, C-terminal domain"/>
    <property type="match status" value="1"/>
</dbReference>
<protein>
    <recommendedName>
        <fullName evidence="1">SMP-30/Gluconolactonase/LRE-like region domain-containing protein</fullName>
    </recommendedName>
</protein>
<comment type="caution">
    <text evidence="2">The sequence shown here is derived from an EMBL/GenBank/DDBJ whole genome shotgun (WGS) entry which is preliminary data.</text>
</comment>
<dbReference type="InterPro" id="IPR011042">
    <property type="entry name" value="6-blade_b-propeller_TolB-like"/>
</dbReference>
<name>A0AAN6FYY8_9PEZI</name>
<evidence type="ECO:0000313" key="2">
    <source>
        <dbReference type="EMBL" id="KAK0325487.1"/>
    </source>
</evidence>
<evidence type="ECO:0000313" key="3">
    <source>
        <dbReference type="Proteomes" id="UP001168146"/>
    </source>
</evidence>
<dbReference type="InterPro" id="IPR013658">
    <property type="entry name" value="SGL"/>
</dbReference>
<dbReference type="PANTHER" id="PTHR47064">
    <property type="entry name" value="PUTATIVE (AFU_ORTHOLOGUE AFUA_1G08990)-RELATED"/>
    <property type="match status" value="1"/>
</dbReference>
<proteinExistence type="predicted"/>
<organism evidence="2 3">
    <name type="scientific">Friedmanniomyces endolithicus</name>
    <dbReference type="NCBI Taxonomy" id="329885"/>
    <lineage>
        <taxon>Eukaryota</taxon>
        <taxon>Fungi</taxon>
        <taxon>Dikarya</taxon>
        <taxon>Ascomycota</taxon>
        <taxon>Pezizomycotina</taxon>
        <taxon>Dothideomycetes</taxon>
        <taxon>Dothideomycetidae</taxon>
        <taxon>Mycosphaerellales</taxon>
        <taxon>Teratosphaeriaceae</taxon>
        <taxon>Friedmanniomyces</taxon>
    </lineage>
</organism>
<gene>
    <name evidence="2" type="ORF">LTR82_003770</name>
</gene>
<dbReference type="Proteomes" id="UP001168146">
    <property type="component" value="Unassembled WGS sequence"/>
</dbReference>
<accession>A0AAN6FYY8</accession>
<dbReference type="EMBL" id="JASUXU010000007">
    <property type="protein sequence ID" value="KAK0325487.1"/>
    <property type="molecule type" value="Genomic_DNA"/>
</dbReference>
<reference evidence="2" key="1">
    <citation type="submission" date="2021-12" db="EMBL/GenBank/DDBJ databases">
        <title>Black yeast isolated from Biological Soil Crust.</title>
        <authorList>
            <person name="Kurbessoian T."/>
        </authorList>
    </citation>
    <scope>NUCLEOTIDE SEQUENCE</scope>
    <source>
        <strain evidence="2">CCFEE 5208</strain>
    </source>
</reference>
<feature type="domain" description="SMP-30/Gluconolactonase/LRE-like region" evidence="1">
    <location>
        <begin position="189"/>
        <end position="357"/>
    </location>
</feature>
<evidence type="ECO:0000259" key="1">
    <source>
        <dbReference type="Pfam" id="PF08450"/>
    </source>
</evidence>
<dbReference type="SUPFAM" id="SSF63829">
    <property type="entry name" value="Calcium-dependent phosphotriesterase"/>
    <property type="match status" value="1"/>
</dbReference>
<dbReference type="Pfam" id="PF08450">
    <property type="entry name" value="SGL"/>
    <property type="match status" value="1"/>
</dbReference>
<sequence length="378" mass="39989">MHIADVKQSLFTAFIAKSSTQSDVMITPKSRWTAALLVGALVNSSAAYNSSIFQTVQPAFSVLLGSNPTIVALATAPEGQQLYHEGGAYHPPTSAFWCVGDKTANSTYRPIWRVTQTDSPATVVIENITHTIPIPIGSYRNVPGSPLGDVILFAAQGTLDKTPPAGIYAMNPYPPFNTSVVIGSYGTNVFNSPDDVTVSLDGVIWFTDPPYGYGAGSRPHPTLPNQVYAFDPRTKDLRVATDVLVRPNGVKASPDGTTIYIGDTGAQLFGFAPLDPQGARTIYAFDRVNGFLTNQRVFAMPTAYASAADGIKVDSYGNVWAGVTGQGVSVWDKSGMLLGVIHIPGNIGNLGFGRPGELFVLGGDTLLKISVSETVVGA</sequence>